<evidence type="ECO:0000313" key="1">
    <source>
        <dbReference type="EMBL" id="RXM31448.1"/>
    </source>
</evidence>
<dbReference type="EMBL" id="SCEB01215081">
    <property type="protein sequence ID" value="RXM31448.1"/>
    <property type="molecule type" value="Genomic_DNA"/>
</dbReference>
<comment type="caution">
    <text evidence="1">The sequence shown here is derived from an EMBL/GenBank/DDBJ whole genome shotgun (WGS) entry which is preliminary data.</text>
</comment>
<proteinExistence type="predicted"/>
<dbReference type="AlphaFoldDB" id="A0A444U8G3"/>
<evidence type="ECO:0000313" key="2">
    <source>
        <dbReference type="Proteomes" id="UP000289886"/>
    </source>
</evidence>
<keyword evidence="2" id="KW-1185">Reference proteome</keyword>
<organism evidence="1 2">
    <name type="scientific">Acipenser ruthenus</name>
    <name type="common">Sterlet sturgeon</name>
    <dbReference type="NCBI Taxonomy" id="7906"/>
    <lineage>
        <taxon>Eukaryota</taxon>
        <taxon>Metazoa</taxon>
        <taxon>Chordata</taxon>
        <taxon>Craniata</taxon>
        <taxon>Vertebrata</taxon>
        <taxon>Euteleostomi</taxon>
        <taxon>Actinopterygii</taxon>
        <taxon>Chondrostei</taxon>
        <taxon>Acipenseriformes</taxon>
        <taxon>Acipenseridae</taxon>
        <taxon>Acipenser</taxon>
    </lineage>
</organism>
<protein>
    <submittedName>
        <fullName evidence="1">Uncharacterized protein</fullName>
    </submittedName>
</protein>
<dbReference type="Proteomes" id="UP000289886">
    <property type="component" value="Unassembled WGS sequence"/>
</dbReference>
<gene>
    <name evidence="1" type="ORF">EOD39_6974</name>
</gene>
<name>A0A444U8G3_ACIRT</name>
<accession>A0A444U8G3</accession>
<reference evidence="1 2" key="1">
    <citation type="submission" date="2019-01" db="EMBL/GenBank/DDBJ databases">
        <title>Draft Genome and Complete Hox-Cluster Characterization of the Sterlet Sturgeon (Acipenser ruthenus).</title>
        <authorList>
            <person name="Wei Q."/>
        </authorList>
    </citation>
    <scope>NUCLEOTIDE SEQUENCE [LARGE SCALE GENOMIC DNA]</scope>
    <source>
        <strain evidence="1">WHYD16114868_AA</strain>
        <tissue evidence="1">Blood</tissue>
    </source>
</reference>
<sequence>MEIILRRVSMVIGVLIGEVGGRDFSIPRGVMLTAGSERRVGAAMHWSRLGGAVDRKAGMDVLEKVARVEARRVETDVGSRQPPLQVQSLKILRVFTAP</sequence>